<dbReference type="PROSITE" id="PS50231">
    <property type="entry name" value="RICIN_B_LECTIN"/>
    <property type="match status" value="2"/>
</dbReference>
<protein>
    <recommendedName>
        <fullName evidence="1">Ricin B lectin domain-containing protein</fullName>
    </recommendedName>
</protein>
<dbReference type="InterPro" id="IPR000772">
    <property type="entry name" value="Ricin_B_lectin"/>
</dbReference>
<name>A0A6S6T037_9BACT</name>
<dbReference type="CDD" id="cd00161">
    <property type="entry name" value="beta-trefoil_Ricin-like"/>
    <property type="match status" value="2"/>
</dbReference>
<evidence type="ECO:0000259" key="1">
    <source>
        <dbReference type="Pfam" id="PF14200"/>
    </source>
</evidence>
<gene>
    <name evidence="2" type="ORF">HELGO_WM29</name>
</gene>
<feature type="domain" description="Ricin B lectin" evidence="1">
    <location>
        <begin position="4"/>
        <end position="68"/>
    </location>
</feature>
<sequence>MIEVYIQQVSSGRYLDAYEHRNDNDVVTQDKQDNDSQKWILTSVKYDEDIGYIVRIQQKNTQHYLDAYTHVLRNYKVVTRDKQNNSSQDWIVKQTGHNIYTIQQFDNNRYMDAYETSGRDFTVVTRDAQDNTTQEWQLSRTQPLFLDSLYTIKHSYDNDRIKAYKNSQYDYQAVMEQDRRNFDADSEWIIYTVGDGEVRIQQNSTERFLDAHESDALDATYNVVTRPEQDNDSQIWIVDEKDILRNLSYEGPGVYCAFKQKSSGYTLDIIQLEDNSEKVVTIQPPENRGEYIDLTKRREYIKDWLVEWIG</sequence>
<dbReference type="Gene3D" id="2.80.10.50">
    <property type="match status" value="2"/>
</dbReference>
<evidence type="ECO:0000313" key="2">
    <source>
        <dbReference type="EMBL" id="CAA6810107.1"/>
    </source>
</evidence>
<dbReference type="SUPFAM" id="SSF50370">
    <property type="entry name" value="Ricin B-like lectins"/>
    <property type="match status" value="2"/>
</dbReference>
<dbReference type="AlphaFoldDB" id="A0A6S6T037"/>
<proteinExistence type="predicted"/>
<dbReference type="Pfam" id="PF14200">
    <property type="entry name" value="RicinB_lectin_2"/>
    <property type="match status" value="1"/>
</dbReference>
<reference evidence="2" key="1">
    <citation type="submission" date="2020-01" db="EMBL/GenBank/DDBJ databases">
        <authorList>
            <person name="Meier V. D."/>
            <person name="Meier V D."/>
        </authorList>
    </citation>
    <scope>NUCLEOTIDE SEQUENCE</scope>
    <source>
        <strain evidence="2">HLG_WM_MAG_01</strain>
    </source>
</reference>
<organism evidence="2">
    <name type="scientific">uncultured Sulfurovum sp</name>
    <dbReference type="NCBI Taxonomy" id="269237"/>
    <lineage>
        <taxon>Bacteria</taxon>
        <taxon>Pseudomonadati</taxon>
        <taxon>Campylobacterota</taxon>
        <taxon>Epsilonproteobacteria</taxon>
        <taxon>Campylobacterales</taxon>
        <taxon>Sulfurovaceae</taxon>
        <taxon>Sulfurovum</taxon>
        <taxon>environmental samples</taxon>
    </lineage>
</organism>
<accession>A0A6S6T037</accession>
<dbReference type="EMBL" id="CACVAS010000058">
    <property type="protein sequence ID" value="CAA6810107.1"/>
    <property type="molecule type" value="Genomic_DNA"/>
</dbReference>
<dbReference type="InterPro" id="IPR035992">
    <property type="entry name" value="Ricin_B-like_lectins"/>
</dbReference>